<dbReference type="CDD" id="cd00130">
    <property type="entry name" value="PAS"/>
    <property type="match status" value="1"/>
</dbReference>
<evidence type="ECO:0008006" key="15">
    <source>
        <dbReference type="Google" id="ProtNLM"/>
    </source>
</evidence>
<evidence type="ECO:0000256" key="7">
    <source>
        <dbReference type="ARBA" id="ARBA00023170"/>
    </source>
</evidence>
<evidence type="ECO:0000256" key="4">
    <source>
        <dbReference type="ARBA" id="ARBA00022679"/>
    </source>
</evidence>
<name>A0A1Y1I5L1_KLENI</name>
<evidence type="ECO:0000259" key="11">
    <source>
        <dbReference type="PROSITE" id="PS50110"/>
    </source>
</evidence>
<dbReference type="GO" id="GO:0005886">
    <property type="term" value="C:plasma membrane"/>
    <property type="evidence" value="ECO:0000318"/>
    <property type="project" value="GO_Central"/>
</dbReference>
<dbReference type="PRINTS" id="PR00344">
    <property type="entry name" value="BCTRLSENSOR"/>
</dbReference>
<evidence type="ECO:0000313" key="13">
    <source>
        <dbReference type="EMBL" id="GAQ86244.1"/>
    </source>
</evidence>
<keyword evidence="14" id="KW-1185">Reference proteome</keyword>
<dbReference type="SMART" id="SM00388">
    <property type="entry name" value="HisKA"/>
    <property type="match status" value="1"/>
</dbReference>
<feature type="compositionally biased region" description="Polar residues" evidence="9">
    <location>
        <begin position="775"/>
        <end position="789"/>
    </location>
</feature>
<evidence type="ECO:0000256" key="6">
    <source>
        <dbReference type="ARBA" id="ARBA00023012"/>
    </source>
</evidence>
<dbReference type="GO" id="GO:0009881">
    <property type="term" value="F:photoreceptor activity"/>
    <property type="evidence" value="ECO:0007669"/>
    <property type="project" value="UniProtKB-KW"/>
</dbReference>
<evidence type="ECO:0000259" key="12">
    <source>
        <dbReference type="PROSITE" id="PS50112"/>
    </source>
</evidence>
<dbReference type="PANTHER" id="PTHR45339">
    <property type="entry name" value="HYBRID SIGNAL TRANSDUCTION HISTIDINE KINASE J"/>
    <property type="match status" value="1"/>
</dbReference>
<evidence type="ECO:0000256" key="1">
    <source>
        <dbReference type="ARBA" id="ARBA00022543"/>
    </source>
</evidence>
<dbReference type="STRING" id="105231.A0A1Y1I5L1"/>
<keyword evidence="1" id="KW-0600">Photoreceptor protein</keyword>
<dbReference type="GO" id="GO:0000155">
    <property type="term" value="F:phosphorelay sensor kinase activity"/>
    <property type="evidence" value="ECO:0000318"/>
    <property type="project" value="GO_Central"/>
</dbReference>
<dbReference type="InterPro" id="IPR011006">
    <property type="entry name" value="CheY-like_superfamily"/>
</dbReference>
<dbReference type="InterPro" id="IPR036890">
    <property type="entry name" value="HATPase_C_sf"/>
</dbReference>
<dbReference type="SUPFAM" id="SSF55785">
    <property type="entry name" value="PYP-like sensor domain (PAS domain)"/>
    <property type="match status" value="1"/>
</dbReference>
<keyword evidence="5" id="KW-0418">Kinase</keyword>
<dbReference type="InterPro" id="IPR000014">
    <property type="entry name" value="PAS"/>
</dbReference>
<dbReference type="NCBIfam" id="TIGR00229">
    <property type="entry name" value="sensory_box"/>
    <property type="match status" value="1"/>
</dbReference>
<feature type="domain" description="Histidine kinase" evidence="10">
    <location>
        <begin position="442"/>
        <end position="719"/>
    </location>
</feature>
<dbReference type="Pfam" id="PF02518">
    <property type="entry name" value="HATPase_c"/>
    <property type="match status" value="1"/>
</dbReference>
<dbReference type="EMBL" id="DF237227">
    <property type="protein sequence ID" value="GAQ86244.1"/>
    <property type="molecule type" value="Genomic_DNA"/>
</dbReference>
<dbReference type="InterPro" id="IPR003594">
    <property type="entry name" value="HATPase_dom"/>
</dbReference>
<evidence type="ECO:0000259" key="10">
    <source>
        <dbReference type="PROSITE" id="PS50109"/>
    </source>
</evidence>
<dbReference type="SUPFAM" id="SSF55781">
    <property type="entry name" value="GAF domain-like"/>
    <property type="match status" value="1"/>
</dbReference>
<protein>
    <recommendedName>
        <fullName evidence="15">LOV domain-containing protein</fullName>
    </recommendedName>
</protein>
<evidence type="ECO:0000256" key="9">
    <source>
        <dbReference type="SAM" id="MobiDB-lite"/>
    </source>
</evidence>
<feature type="domain" description="Response regulatory" evidence="11">
    <location>
        <begin position="1074"/>
        <end position="1192"/>
    </location>
</feature>
<dbReference type="Pfam" id="PF13426">
    <property type="entry name" value="PAS_9"/>
    <property type="match status" value="1"/>
</dbReference>
<dbReference type="GO" id="GO:0000160">
    <property type="term" value="P:phosphorelay signal transduction system"/>
    <property type="evidence" value="ECO:0000318"/>
    <property type="project" value="GO_Central"/>
</dbReference>
<dbReference type="InterPro" id="IPR005467">
    <property type="entry name" value="His_kinase_dom"/>
</dbReference>
<dbReference type="OrthoDB" id="21225at2759"/>
<dbReference type="GO" id="GO:0009927">
    <property type="term" value="F:histidine phosphotransfer kinase activity"/>
    <property type="evidence" value="ECO:0000318"/>
    <property type="project" value="GO_Central"/>
</dbReference>
<dbReference type="PANTHER" id="PTHR45339:SF1">
    <property type="entry name" value="HYBRID SIGNAL TRANSDUCTION HISTIDINE KINASE J"/>
    <property type="match status" value="1"/>
</dbReference>
<keyword evidence="4" id="KW-0808">Transferase</keyword>
<feature type="compositionally biased region" description="Low complexity" evidence="9">
    <location>
        <begin position="901"/>
        <end position="916"/>
    </location>
</feature>
<dbReference type="CDD" id="cd17546">
    <property type="entry name" value="REC_hyHK_CKI1_RcsC-like"/>
    <property type="match status" value="1"/>
</dbReference>
<dbReference type="InterPro" id="IPR035965">
    <property type="entry name" value="PAS-like_dom_sf"/>
</dbReference>
<feature type="compositionally biased region" description="Polar residues" evidence="9">
    <location>
        <begin position="743"/>
        <end position="760"/>
    </location>
</feature>
<dbReference type="PROSITE" id="PS50110">
    <property type="entry name" value="RESPONSE_REGULATORY"/>
    <property type="match status" value="1"/>
</dbReference>
<dbReference type="SMART" id="SM00065">
    <property type="entry name" value="GAF"/>
    <property type="match status" value="1"/>
</dbReference>
<evidence type="ECO:0000313" key="14">
    <source>
        <dbReference type="Proteomes" id="UP000054558"/>
    </source>
</evidence>
<accession>A0A1Y1I5L1</accession>
<sequence>MTTKLLSLMASVHPSEQHERPPLAKHSLRGTKRPSTWAEGRAAKVAYPPAWGGVYPLGLAHARPTCGQLIEPEPEPAPDPIYMVDPVTGGPMRPGPDIEFNSEGAPVPTNEEFRLQVLRSYNILNTEPESRYDRISALASMIFHTPVALVSLVDENRQWFKSNIGLPGCTETKRTGSFCTYAILPAVDPCLVVCDALKDGRFCKNALVIGEPHIRFYAGAPLITKGNFVLGSLCIIDFKPRNEFTAEEHELLMSLAQLVVQEMEKHTRYLELQRIQAERFEDDKRGLLRAIDAFDEGLVLCDMSQKGHPIVFVNEGWEKLTGYSIQEVLGLHCGSLLEGPLTDRDAKRTLAEACAKGESASVEILNYRKNGTPFWNWLRIRPAVLPMGTTFASGAGESNRYYFGILSDCTIRKEKEQRLEAIRLQEFEAEASTRAKRSFVANISHEIRTPMNAILACSQLLTDMPSLTAKQRELSQMIQGSGQQLLSLINDILDFSKLDAGKLALKPAEFSLWGCLDFCVEMLVLKCEHKGLHLSYNMDPSVPDWIWADEVRLRQILTNLLSNASKFTDEGGEVEVSVTAKRIFRSLSSKEPAEYPRSGGSFTPWTGGGFFSNVTGPVFLRERVSEAFPECSGESPGTLPEYRITIAVRDTGIGIPASFQKRLFDAFSQCDNSRTRLYEGTGLGLAISRDLAERMGGSMWVESEEGVGSTFFVAITARGSMQPSTGQSQLPPVTLTPNECLQQAGSSMSEQPLVPDQTQPKPVMNTPDETLEQPGPSTSAQPLLTDQTQRPPPVTLTPDQSLPLPTDCNNHQAATPSMERIPPPATNSVLQRLVTPITGRRALLVGTRGAFHRMVGSMLRAWGVDVSTASSDSELSAQAGGSNNAATGLMASSVPVLSALAGSSATGSDSDAGGSAEKATGSGPQFKPGNRFDVFIVDCPVASRCSNEQRADAPGQKHQVGTGGEHRVGSDSDKQKKGAPGEEYRAAVQLMRRACALARGVPTLLLASKSAKSTLDLPTEIQDHVMCLSQPVRIKALYTTLLQTLAPSRPAAPLITPTTFSAPGTPSPRDTCLQITVAEDNPINQRVLHKMLKALSYTEIRTAVNGAEVLKLVKEQTPDVILMDIHMPEMDGLTATTRTRAYLAEDQQPMIIALTADVGNDIEKECRDTGMVGYLSKPVQKAQLEKMLSKCVFYKKHAEQRRTLKWIDV</sequence>
<proteinExistence type="predicted"/>
<feature type="domain" description="PAS" evidence="12">
    <location>
        <begin position="283"/>
        <end position="330"/>
    </location>
</feature>
<dbReference type="Gene3D" id="3.40.50.2300">
    <property type="match status" value="1"/>
</dbReference>
<dbReference type="CDD" id="cd00082">
    <property type="entry name" value="HisKA"/>
    <property type="match status" value="1"/>
</dbReference>
<feature type="region of interest" description="Disordered" evidence="9">
    <location>
        <begin position="743"/>
        <end position="805"/>
    </location>
</feature>
<dbReference type="Pfam" id="PF00512">
    <property type="entry name" value="HisKA"/>
    <property type="match status" value="1"/>
</dbReference>
<organism evidence="13 14">
    <name type="scientific">Klebsormidium nitens</name>
    <name type="common">Green alga</name>
    <name type="synonym">Ulothrix nitens</name>
    <dbReference type="NCBI Taxonomy" id="105231"/>
    <lineage>
        <taxon>Eukaryota</taxon>
        <taxon>Viridiplantae</taxon>
        <taxon>Streptophyta</taxon>
        <taxon>Klebsormidiophyceae</taxon>
        <taxon>Klebsormidiales</taxon>
        <taxon>Klebsormidiaceae</taxon>
        <taxon>Klebsormidium</taxon>
    </lineage>
</organism>
<dbReference type="Gene3D" id="3.30.450.40">
    <property type="match status" value="1"/>
</dbReference>
<keyword evidence="7" id="KW-0675">Receptor</keyword>
<dbReference type="Gene3D" id="3.30.565.10">
    <property type="entry name" value="Histidine kinase-like ATPase, C-terminal domain"/>
    <property type="match status" value="1"/>
</dbReference>
<dbReference type="InterPro" id="IPR036097">
    <property type="entry name" value="HisK_dim/P_sf"/>
</dbReference>
<dbReference type="Gene3D" id="1.10.287.130">
    <property type="match status" value="1"/>
</dbReference>
<keyword evidence="3" id="KW-0716">Sensory transduction</keyword>
<dbReference type="PROSITE" id="PS50112">
    <property type="entry name" value="PAS"/>
    <property type="match status" value="1"/>
</dbReference>
<dbReference type="SMART" id="SM00387">
    <property type="entry name" value="HATPase_c"/>
    <property type="match status" value="1"/>
</dbReference>
<feature type="region of interest" description="Disordered" evidence="9">
    <location>
        <begin position="901"/>
        <end position="927"/>
    </location>
</feature>
<keyword evidence="2 8" id="KW-0597">Phosphoprotein</keyword>
<keyword evidence="1" id="KW-0157">Chromophore</keyword>
<dbReference type="Pfam" id="PF01590">
    <property type="entry name" value="GAF"/>
    <property type="match status" value="1"/>
</dbReference>
<dbReference type="InterPro" id="IPR004358">
    <property type="entry name" value="Sig_transdc_His_kin-like_C"/>
</dbReference>
<dbReference type="SUPFAM" id="SSF47384">
    <property type="entry name" value="Homodimeric domain of signal transducing histidine kinase"/>
    <property type="match status" value="1"/>
</dbReference>
<evidence type="ECO:0000256" key="5">
    <source>
        <dbReference type="ARBA" id="ARBA00022777"/>
    </source>
</evidence>
<feature type="modified residue" description="4-aspartylphosphate" evidence="8">
    <location>
        <position position="1124"/>
    </location>
</feature>
<feature type="region of interest" description="Disordered" evidence="9">
    <location>
        <begin position="948"/>
        <end position="982"/>
    </location>
</feature>
<feature type="region of interest" description="Disordered" evidence="9">
    <location>
        <begin position="11"/>
        <end position="36"/>
    </location>
</feature>
<dbReference type="PROSITE" id="PS50109">
    <property type="entry name" value="HIS_KIN"/>
    <property type="match status" value="1"/>
</dbReference>
<feature type="compositionally biased region" description="Basic and acidic residues" evidence="9">
    <location>
        <begin position="964"/>
        <end position="982"/>
    </location>
</feature>
<dbReference type="InterPro" id="IPR003661">
    <property type="entry name" value="HisK_dim/P_dom"/>
</dbReference>
<dbReference type="InterPro" id="IPR003018">
    <property type="entry name" value="GAF"/>
</dbReference>
<dbReference type="Proteomes" id="UP000054558">
    <property type="component" value="Unassembled WGS sequence"/>
</dbReference>
<dbReference type="Pfam" id="PF00072">
    <property type="entry name" value="Response_reg"/>
    <property type="match status" value="1"/>
</dbReference>
<evidence type="ECO:0000256" key="8">
    <source>
        <dbReference type="PROSITE-ProRule" id="PRU00169"/>
    </source>
</evidence>
<keyword evidence="6" id="KW-0902">Two-component regulatory system</keyword>
<evidence type="ECO:0000256" key="2">
    <source>
        <dbReference type="ARBA" id="ARBA00022553"/>
    </source>
</evidence>
<dbReference type="SUPFAM" id="SSF52172">
    <property type="entry name" value="CheY-like"/>
    <property type="match status" value="1"/>
</dbReference>
<reference evidence="13 14" key="1">
    <citation type="journal article" date="2014" name="Nat. Commun.">
        <title>Klebsormidium flaccidum genome reveals primary factors for plant terrestrial adaptation.</title>
        <authorList>
            <person name="Hori K."/>
            <person name="Maruyama F."/>
            <person name="Fujisawa T."/>
            <person name="Togashi T."/>
            <person name="Yamamoto N."/>
            <person name="Seo M."/>
            <person name="Sato S."/>
            <person name="Yamada T."/>
            <person name="Mori H."/>
            <person name="Tajima N."/>
            <person name="Moriyama T."/>
            <person name="Ikeuchi M."/>
            <person name="Watanabe M."/>
            <person name="Wada H."/>
            <person name="Kobayashi K."/>
            <person name="Saito M."/>
            <person name="Masuda T."/>
            <person name="Sasaki-Sekimoto Y."/>
            <person name="Mashiguchi K."/>
            <person name="Awai K."/>
            <person name="Shimojima M."/>
            <person name="Masuda S."/>
            <person name="Iwai M."/>
            <person name="Nobusawa T."/>
            <person name="Narise T."/>
            <person name="Kondo S."/>
            <person name="Saito H."/>
            <person name="Sato R."/>
            <person name="Murakawa M."/>
            <person name="Ihara Y."/>
            <person name="Oshima-Yamada Y."/>
            <person name="Ohtaka K."/>
            <person name="Satoh M."/>
            <person name="Sonobe K."/>
            <person name="Ishii M."/>
            <person name="Ohtani R."/>
            <person name="Kanamori-Sato M."/>
            <person name="Honoki R."/>
            <person name="Miyazaki D."/>
            <person name="Mochizuki H."/>
            <person name="Umetsu J."/>
            <person name="Higashi K."/>
            <person name="Shibata D."/>
            <person name="Kamiya Y."/>
            <person name="Sato N."/>
            <person name="Nakamura Y."/>
            <person name="Tabata S."/>
            <person name="Ida S."/>
            <person name="Kurokawa K."/>
            <person name="Ohta H."/>
        </authorList>
    </citation>
    <scope>NUCLEOTIDE SEQUENCE [LARGE SCALE GENOMIC DNA]</scope>
    <source>
        <strain evidence="13 14">NIES-2285</strain>
    </source>
</reference>
<dbReference type="Gene3D" id="3.30.450.20">
    <property type="entry name" value="PAS domain"/>
    <property type="match status" value="1"/>
</dbReference>
<evidence type="ECO:0000256" key="3">
    <source>
        <dbReference type="ARBA" id="ARBA00022606"/>
    </source>
</evidence>
<dbReference type="SMART" id="SM00448">
    <property type="entry name" value="REC"/>
    <property type="match status" value="1"/>
</dbReference>
<dbReference type="SUPFAM" id="SSF55874">
    <property type="entry name" value="ATPase domain of HSP90 chaperone/DNA topoisomerase II/histidine kinase"/>
    <property type="match status" value="1"/>
</dbReference>
<dbReference type="InterPro" id="IPR001789">
    <property type="entry name" value="Sig_transdc_resp-reg_receiver"/>
</dbReference>
<dbReference type="CDD" id="cd16922">
    <property type="entry name" value="HATPase_EvgS-ArcB-TorS-like"/>
    <property type="match status" value="1"/>
</dbReference>
<gene>
    <name evidence="13" type="ORF">KFL_002780080</name>
</gene>
<dbReference type="AlphaFoldDB" id="A0A1Y1I5L1"/>
<dbReference type="InterPro" id="IPR029016">
    <property type="entry name" value="GAF-like_dom_sf"/>
</dbReference>